<name>A0A6L3ZCR2_9FLAO</name>
<dbReference type="AlphaFoldDB" id="A0A6L3ZCR2"/>
<keyword evidence="4" id="KW-1185">Reference proteome</keyword>
<proteinExistence type="predicted"/>
<gene>
    <name evidence="3" type="ORF">F8C82_14590</name>
</gene>
<dbReference type="GO" id="GO:0003697">
    <property type="term" value="F:single-stranded DNA binding"/>
    <property type="evidence" value="ECO:0007669"/>
    <property type="project" value="InterPro"/>
</dbReference>
<dbReference type="InterPro" id="IPR041459">
    <property type="entry name" value="MPTase-PolyVal"/>
</dbReference>
<dbReference type="OrthoDB" id="9792687at2"/>
<feature type="domain" description="Polyvalent protein metallopeptidase" evidence="2">
    <location>
        <begin position="269"/>
        <end position="387"/>
    </location>
</feature>
<sequence>MSITAQFNNLHGRNITRKEVENLLDLSGKSKDPCAVDVTMRLKDLLKRYPDKKAFDLELYSPLTEGLYGLSAEGWEDDELGLGKPVSPEDVYQKVTEMVIEAIEKKGNLPWRKSWKSVNKYGISASNFASKKAYRGINAMLLNFIIPALTGRNWDIPYFLTFKQIQERGGKLKKGSKGYMVVYFMFYHKYQGKTITENEYWKRFSACGEKGSTQDQCETLERIPMLKYYKVFNADDIEGIDWKLKKVAPKKNSEKIEIAEAIVTSYPTAPELVLGGDDAYYSPGDDYIQLPYIEAFDSPQEFYSTFFHEMVHSTGHSTRLSRELNGNMKSKAYAFEELIAEMGANYLNAEAGILYFTLDNSAPYLQNWMGRLKSEMEKDNKFFFRACSAAQEAADYILARDSKGVPAYMSNLNPEVAQVLSKNDQLELALAGPVDNIVNSAKKLIGGAKQIKELSGELKDLFVTADKKDAVKRPDTFRLPGKIGEFMQDLQRYKLAILLKGDPHAGKSEFVKQLIDGFLDLNWSCAFFDLEQGGLASKDTIQSIERNVKPKNRSRLFVAAEAPSGFDTVKKAAE</sequence>
<feature type="non-terminal residue" evidence="3">
    <location>
        <position position="574"/>
    </location>
</feature>
<accession>A0A6L3ZCR2</accession>
<dbReference type="InterPro" id="IPR013610">
    <property type="entry name" value="ArdC_N"/>
</dbReference>
<evidence type="ECO:0000313" key="3">
    <source>
        <dbReference type="EMBL" id="KAB2815021.1"/>
    </source>
</evidence>
<dbReference type="RefSeq" id="WP_151694361.1">
    <property type="nucleotide sequence ID" value="NZ_BMGX01000004.1"/>
</dbReference>
<dbReference type="EMBL" id="WBVQ01000005">
    <property type="protein sequence ID" value="KAB2815021.1"/>
    <property type="molecule type" value="Genomic_DNA"/>
</dbReference>
<organism evidence="3 4">
    <name type="scientific">Phaeocystidibacter marisrubri</name>
    <dbReference type="NCBI Taxonomy" id="1577780"/>
    <lineage>
        <taxon>Bacteria</taxon>
        <taxon>Pseudomonadati</taxon>
        <taxon>Bacteroidota</taxon>
        <taxon>Flavobacteriia</taxon>
        <taxon>Flavobacteriales</taxon>
        <taxon>Phaeocystidibacteraceae</taxon>
        <taxon>Phaeocystidibacter</taxon>
    </lineage>
</organism>
<dbReference type="Proteomes" id="UP000484164">
    <property type="component" value="Unassembled WGS sequence"/>
</dbReference>
<evidence type="ECO:0000259" key="1">
    <source>
        <dbReference type="Pfam" id="PF08401"/>
    </source>
</evidence>
<reference evidence="3 4" key="1">
    <citation type="submission" date="2019-10" db="EMBL/GenBank/DDBJ databases">
        <title>Genome sequence of Phaeocystidibacter marisrubri JCM30614 (type strain).</title>
        <authorList>
            <person name="Bowman J.P."/>
        </authorList>
    </citation>
    <scope>NUCLEOTIDE SEQUENCE [LARGE SCALE GENOMIC DNA]</scope>
    <source>
        <strain evidence="3 4">JCM 30614</strain>
    </source>
</reference>
<evidence type="ECO:0000259" key="2">
    <source>
        <dbReference type="Pfam" id="PF18818"/>
    </source>
</evidence>
<protein>
    <submittedName>
        <fullName evidence="3">DUF1738 domain-containing protein</fullName>
    </submittedName>
</protein>
<comment type="caution">
    <text evidence="3">The sequence shown here is derived from an EMBL/GenBank/DDBJ whole genome shotgun (WGS) entry which is preliminary data.</text>
</comment>
<dbReference type="Pfam" id="PF18818">
    <property type="entry name" value="MPTase-PolyVal"/>
    <property type="match status" value="1"/>
</dbReference>
<feature type="domain" description="N-terminal" evidence="1">
    <location>
        <begin position="90"/>
        <end position="232"/>
    </location>
</feature>
<dbReference type="Pfam" id="PF08401">
    <property type="entry name" value="ArdcN"/>
    <property type="match status" value="1"/>
</dbReference>
<evidence type="ECO:0000313" key="4">
    <source>
        <dbReference type="Proteomes" id="UP000484164"/>
    </source>
</evidence>